<sequence length="287" mass="30471">MPTVDVLPRLTPAATLALVGTVLVDTGGGIADNVARVERFLAGRPVELIALTHPHLDHAGGAAALRDRLGAPIAMHAADVTTLERDAERLRQPLQPFAVDRLLADGDVLPGGIEVIATPSQTPGHTAFWVPDARTVLTGDLLQRDDVAWLPLGDEVLDASIASIDRLARLGAQRGVPGHGPEVHDVPAAAAATIARYEQWRVRPDRQAWHAGRRITAGRIALDDPTPARAAAVDLVAGIPILAEYATAVDLSPRAFAEQLVQQLLESGAFAERDGRLAIRFPCERVG</sequence>
<dbReference type="Gene3D" id="3.60.15.10">
    <property type="entry name" value="Ribonuclease Z/Hydroxyacylglutathione hydrolase-like"/>
    <property type="match status" value="1"/>
</dbReference>
<dbReference type="KEGG" id="parq:DSM112329_02754"/>
<dbReference type="RefSeq" id="WP_354702396.1">
    <property type="nucleotide sequence ID" value="NZ_CP114014.1"/>
</dbReference>
<name>A0AAU7AWA8_9ACTN</name>
<reference evidence="2" key="1">
    <citation type="submission" date="2022-12" db="EMBL/GenBank/DDBJ databases">
        <title>Paraconexibacter alkalitolerans sp. nov. and Baekduia alba sp. nov., isolated from soil and emended description of the genera Paraconexibacter (Chun et al., 2020) and Baekduia (An et al., 2020).</title>
        <authorList>
            <person name="Vieira S."/>
            <person name="Huber K.J."/>
            <person name="Geppert A."/>
            <person name="Wolf J."/>
            <person name="Neumann-Schaal M."/>
            <person name="Muesken M."/>
            <person name="Overmann J."/>
        </authorList>
    </citation>
    <scope>NUCLEOTIDE SEQUENCE</scope>
    <source>
        <strain evidence="2">AEG42_29</strain>
    </source>
</reference>
<dbReference type="Pfam" id="PF00753">
    <property type="entry name" value="Lactamase_B"/>
    <property type="match status" value="1"/>
</dbReference>
<dbReference type="InterPro" id="IPR036866">
    <property type="entry name" value="RibonucZ/Hydroxyglut_hydro"/>
</dbReference>
<dbReference type="SUPFAM" id="SSF56281">
    <property type="entry name" value="Metallo-hydrolase/oxidoreductase"/>
    <property type="match status" value="1"/>
</dbReference>
<accession>A0AAU7AWA8</accession>
<gene>
    <name evidence="2" type="ORF">DSM112329_02754</name>
</gene>
<proteinExistence type="predicted"/>
<dbReference type="PANTHER" id="PTHR42951:SF4">
    <property type="entry name" value="ACYL-COENZYME A THIOESTERASE MBLAC2"/>
    <property type="match status" value="1"/>
</dbReference>
<evidence type="ECO:0000313" key="2">
    <source>
        <dbReference type="EMBL" id="XAY05894.1"/>
    </source>
</evidence>
<dbReference type="PANTHER" id="PTHR42951">
    <property type="entry name" value="METALLO-BETA-LACTAMASE DOMAIN-CONTAINING"/>
    <property type="match status" value="1"/>
</dbReference>
<feature type="domain" description="Metallo-beta-lactamase" evidence="1">
    <location>
        <begin position="12"/>
        <end position="179"/>
    </location>
</feature>
<organism evidence="2">
    <name type="scientific">Paraconexibacter sp. AEG42_29</name>
    <dbReference type="NCBI Taxonomy" id="2997339"/>
    <lineage>
        <taxon>Bacteria</taxon>
        <taxon>Bacillati</taxon>
        <taxon>Actinomycetota</taxon>
        <taxon>Thermoleophilia</taxon>
        <taxon>Solirubrobacterales</taxon>
        <taxon>Paraconexibacteraceae</taxon>
        <taxon>Paraconexibacter</taxon>
    </lineage>
</organism>
<protein>
    <recommendedName>
        <fullName evidence="1">Metallo-beta-lactamase domain-containing protein</fullName>
    </recommendedName>
</protein>
<dbReference type="SMART" id="SM00849">
    <property type="entry name" value="Lactamase_B"/>
    <property type="match status" value="1"/>
</dbReference>
<dbReference type="AlphaFoldDB" id="A0AAU7AWA8"/>
<dbReference type="EMBL" id="CP114014">
    <property type="protein sequence ID" value="XAY05894.1"/>
    <property type="molecule type" value="Genomic_DNA"/>
</dbReference>
<dbReference type="InterPro" id="IPR001279">
    <property type="entry name" value="Metallo-B-lactamas"/>
</dbReference>
<dbReference type="InterPro" id="IPR050855">
    <property type="entry name" value="NDM-1-like"/>
</dbReference>
<evidence type="ECO:0000259" key="1">
    <source>
        <dbReference type="SMART" id="SM00849"/>
    </source>
</evidence>